<sequence length="124" mass="13419">MDDNMMFEYLLQQGAMRPEEEQMLRRQDTIDALRQSGMQAPQAQQAGRAVVAPSWTQGLAQIGAAAAGKYGQKKLDTQYADMNKRRAQGLMGLRDRMGAKPAVVPGNPGAPGAPEDLPFGVSPF</sequence>
<reference evidence="2" key="1">
    <citation type="submission" date="2020-05" db="EMBL/GenBank/DDBJ databases">
        <authorList>
            <person name="Chiriac C."/>
            <person name="Salcher M."/>
            <person name="Ghai R."/>
            <person name="Kavagutti S V."/>
        </authorList>
    </citation>
    <scope>NUCLEOTIDE SEQUENCE</scope>
</reference>
<dbReference type="EMBL" id="LR798220">
    <property type="protein sequence ID" value="CAB5194695.1"/>
    <property type="molecule type" value="Genomic_DNA"/>
</dbReference>
<evidence type="ECO:0000256" key="1">
    <source>
        <dbReference type="SAM" id="MobiDB-lite"/>
    </source>
</evidence>
<evidence type="ECO:0000313" key="2">
    <source>
        <dbReference type="EMBL" id="CAB5194695.1"/>
    </source>
</evidence>
<organism evidence="2">
    <name type="scientific">uncultured Caudovirales phage</name>
    <dbReference type="NCBI Taxonomy" id="2100421"/>
    <lineage>
        <taxon>Viruses</taxon>
        <taxon>Duplodnaviria</taxon>
        <taxon>Heunggongvirae</taxon>
        <taxon>Uroviricota</taxon>
        <taxon>Caudoviricetes</taxon>
        <taxon>Peduoviridae</taxon>
        <taxon>Maltschvirus</taxon>
        <taxon>Maltschvirus maltsch</taxon>
    </lineage>
</organism>
<gene>
    <name evidence="2" type="ORF">UFOVP168_19</name>
</gene>
<feature type="compositionally biased region" description="Low complexity" evidence="1">
    <location>
        <begin position="99"/>
        <end position="114"/>
    </location>
</feature>
<feature type="region of interest" description="Disordered" evidence="1">
    <location>
        <begin position="98"/>
        <end position="124"/>
    </location>
</feature>
<name>A0A6J7WIB0_9CAUD</name>
<accession>A0A6J7WIB0</accession>
<proteinExistence type="predicted"/>
<protein>
    <submittedName>
        <fullName evidence="2">Uncharacterized protein</fullName>
    </submittedName>
</protein>